<sequence>MSESNILMNRVSDYFSEFKPIVDKWHLQIHRSESSLEEAIIHEHIFQMLIKFIPKLGDEIPTCFPLHPFKQLPRVPQCSSAQASTLDAELSAYIFKLYDTTMPLRKKPRHPPPDLEATAQRSSRPNRGVHGTQLQKVGEIVAAPGRKGLKGDDLQISSSEENPMAPLQLQKGKKKPPAKLRSAPKKTQNECRPIESSQHPQDPTSRPNLYVAHSSERFRFKEPQSNGRERASERQPMQKEPQSSGHKTVGCNASQQDVDHEREFTNSGCEKDRQNADKHRELTYYVLCRNRDDGQRMDDDTGDFNEDGGQGHCHRCYDYCSATLPLPLGRELEGQPAIGRSWWRLSYFWLSDGLAHLFVYGDQVSGMVLHHPQEEVVHAIDDDKPHWIPVRQSWKDTASNDRP</sequence>
<feature type="compositionally biased region" description="Basic and acidic residues" evidence="1">
    <location>
        <begin position="257"/>
        <end position="275"/>
    </location>
</feature>
<dbReference type="EMBL" id="JABBWD010000138">
    <property type="protein sequence ID" value="KAG1763980.1"/>
    <property type="molecule type" value="Genomic_DNA"/>
</dbReference>
<feature type="compositionally biased region" description="Polar residues" evidence="1">
    <location>
        <begin position="240"/>
        <end position="256"/>
    </location>
</feature>
<feature type="compositionally biased region" description="Basic residues" evidence="1">
    <location>
        <begin position="171"/>
        <end position="184"/>
    </location>
</feature>
<name>A0A9P6ZFR5_9AGAM</name>
<organism evidence="2 3">
    <name type="scientific">Suillus placidus</name>
    <dbReference type="NCBI Taxonomy" id="48579"/>
    <lineage>
        <taxon>Eukaryota</taxon>
        <taxon>Fungi</taxon>
        <taxon>Dikarya</taxon>
        <taxon>Basidiomycota</taxon>
        <taxon>Agaricomycotina</taxon>
        <taxon>Agaricomycetes</taxon>
        <taxon>Agaricomycetidae</taxon>
        <taxon>Boletales</taxon>
        <taxon>Suillineae</taxon>
        <taxon>Suillaceae</taxon>
        <taxon>Suillus</taxon>
    </lineage>
</organism>
<evidence type="ECO:0000256" key="1">
    <source>
        <dbReference type="SAM" id="MobiDB-lite"/>
    </source>
</evidence>
<feature type="compositionally biased region" description="Polar residues" evidence="1">
    <location>
        <begin position="195"/>
        <end position="207"/>
    </location>
</feature>
<gene>
    <name evidence="2" type="ORF">EV702DRAFT_1051521</name>
</gene>
<feature type="region of interest" description="Disordered" evidence="1">
    <location>
        <begin position="103"/>
        <end position="275"/>
    </location>
</feature>
<accession>A0A9P6ZFR5</accession>
<feature type="compositionally biased region" description="Basic and acidic residues" evidence="1">
    <location>
        <begin position="214"/>
        <end position="237"/>
    </location>
</feature>
<dbReference type="AlphaFoldDB" id="A0A9P6ZFR5"/>
<dbReference type="Proteomes" id="UP000714275">
    <property type="component" value="Unassembled WGS sequence"/>
</dbReference>
<dbReference type="OrthoDB" id="2690265at2759"/>
<proteinExistence type="predicted"/>
<evidence type="ECO:0000313" key="3">
    <source>
        <dbReference type="Proteomes" id="UP000714275"/>
    </source>
</evidence>
<protein>
    <submittedName>
        <fullName evidence="2">Uncharacterized protein</fullName>
    </submittedName>
</protein>
<comment type="caution">
    <text evidence="2">The sequence shown here is derived from an EMBL/GenBank/DDBJ whole genome shotgun (WGS) entry which is preliminary data.</text>
</comment>
<reference evidence="2" key="1">
    <citation type="journal article" date="2020" name="New Phytol.">
        <title>Comparative genomics reveals dynamic genome evolution in host specialist ectomycorrhizal fungi.</title>
        <authorList>
            <person name="Lofgren L.A."/>
            <person name="Nguyen N.H."/>
            <person name="Vilgalys R."/>
            <person name="Ruytinx J."/>
            <person name="Liao H.L."/>
            <person name="Branco S."/>
            <person name="Kuo A."/>
            <person name="LaButti K."/>
            <person name="Lipzen A."/>
            <person name="Andreopoulos W."/>
            <person name="Pangilinan J."/>
            <person name="Riley R."/>
            <person name="Hundley H."/>
            <person name="Na H."/>
            <person name="Barry K."/>
            <person name="Grigoriev I.V."/>
            <person name="Stajich J.E."/>
            <person name="Kennedy P.G."/>
        </authorList>
    </citation>
    <scope>NUCLEOTIDE SEQUENCE</scope>
    <source>
        <strain evidence="2">DOB743</strain>
    </source>
</reference>
<keyword evidence="3" id="KW-1185">Reference proteome</keyword>
<evidence type="ECO:0000313" key="2">
    <source>
        <dbReference type="EMBL" id="KAG1763980.1"/>
    </source>
</evidence>